<dbReference type="PANTHER" id="PTHR44858">
    <property type="entry name" value="TETRATRICOPEPTIDE REPEAT PROTEIN 6"/>
    <property type="match status" value="1"/>
</dbReference>
<keyword evidence="2 3" id="KW-0802">TPR repeat</keyword>
<feature type="region of interest" description="Disordered" evidence="4">
    <location>
        <begin position="430"/>
        <end position="482"/>
    </location>
</feature>
<reference evidence="7" key="1">
    <citation type="submission" date="2017-04" db="EMBL/GenBank/DDBJ databases">
        <title>Function of individual gut microbiota members based on whole genome sequencing of pure cultures obtained from chicken caecum.</title>
        <authorList>
            <person name="Medvecky M."/>
            <person name="Cejkova D."/>
            <person name="Polansky O."/>
            <person name="Karasova D."/>
            <person name="Kubasova T."/>
            <person name="Cizek A."/>
            <person name="Rychlik I."/>
        </authorList>
    </citation>
    <scope>NUCLEOTIDE SEQUENCE [LARGE SCALE GENOMIC DNA]</scope>
    <source>
        <strain evidence="7">An5</strain>
    </source>
</reference>
<dbReference type="SUPFAM" id="SSF48452">
    <property type="entry name" value="TPR-like"/>
    <property type="match status" value="2"/>
</dbReference>
<protein>
    <submittedName>
        <fullName evidence="6">Uncharacterized protein</fullName>
    </submittedName>
</protein>
<evidence type="ECO:0000256" key="4">
    <source>
        <dbReference type="SAM" id="MobiDB-lite"/>
    </source>
</evidence>
<keyword evidence="5" id="KW-0472">Membrane</keyword>
<dbReference type="RefSeq" id="WP_094335283.1">
    <property type="nucleotide sequence ID" value="NZ_NFIE01000007.1"/>
</dbReference>
<comment type="caution">
    <text evidence="6">The sequence shown here is derived from an EMBL/GenBank/DDBJ whole genome shotgun (WGS) entry which is preliminary data.</text>
</comment>
<organism evidence="6 7">
    <name type="scientific">[Collinsella] massiliensis</name>
    <dbReference type="NCBI Taxonomy" id="1232426"/>
    <lineage>
        <taxon>Bacteria</taxon>
        <taxon>Bacillati</taxon>
        <taxon>Actinomycetota</taxon>
        <taxon>Coriobacteriia</taxon>
        <taxon>Coriobacteriales</taxon>
        <taxon>Coriobacteriaceae</taxon>
        <taxon>Enorma</taxon>
    </lineage>
</organism>
<accession>A0A1Y3Y3M6</accession>
<dbReference type="InterPro" id="IPR011990">
    <property type="entry name" value="TPR-like_helical_dom_sf"/>
</dbReference>
<proteinExistence type="predicted"/>
<keyword evidence="5" id="KW-0812">Transmembrane</keyword>
<keyword evidence="1" id="KW-0677">Repeat</keyword>
<dbReference type="PANTHER" id="PTHR44858:SF1">
    <property type="entry name" value="UDP-N-ACETYLGLUCOSAMINE--PEPTIDE N-ACETYLGLUCOSAMINYLTRANSFERASE SPINDLY-RELATED"/>
    <property type="match status" value="1"/>
</dbReference>
<dbReference type="OrthoDB" id="3176473at2"/>
<dbReference type="Proteomes" id="UP000195781">
    <property type="component" value="Unassembled WGS sequence"/>
</dbReference>
<dbReference type="InterPro" id="IPR050498">
    <property type="entry name" value="Ycf3"/>
</dbReference>
<dbReference type="InterPro" id="IPR019734">
    <property type="entry name" value="TPR_rpt"/>
</dbReference>
<keyword evidence="7" id="KW-1185">Reference proteome</keyword>
<dbReference type="Gene3D" id="1.25.40.10">
    <property type="entry name" value="Tetratricopeptide repeat domain"/>
    <property type="match status" value="2"/>
</dbReference>
<evidence type="ECO:0000313" key="6">
    <source>
        <dbReference type="EMBL" id="OUN88930.1"/>
    </source>
</evidence>
<feature type="transmembrane region" description="Helical" evidence="5">
    <location>
        <begin position="302"/>
        <end position="325"/>
    </location>
</feature>
<dbReference type="Pfam" id="PF13432">
    <property type="entry name" value="TPR_16"/>
    <property type="match status" value="1"/>
</dbReference>
<evidence type="ECO:0000256" key="3">
    <source>
        <dbReference type="PROSITE-ProRule" id="PRU00339"/>
    </source>
</evidence>
<feature type="repeat" description="TPR" evidence="3">
    <location>
        <begin position="144"/>
        <end position="177"/>
    </location>
</feature>
<gene>
    <name evidence="6" type="ORF">B5G02_03990</name>
</gene>
<name>A0A1Y3Y3M6_9ACTN</name>
<feature type="compositionally biased region" description="Low complexity" evidence="4">
    <location>
        <begin position="452"/>
        <end position="482"/>
    </location>
</feature>
<evidence type="ECO:0000256" key="1">
    <source>
        <dbReference type="ARBA" id="ARBA00022737"/>
    </source>
</evidence>
<evidence type="ECO:0000313" key="7">
    <source>
        <dbReference type="Proteomes" id="UP000195781"/>
    </source>
</evidence>
<dbReference type="AlphaFoldDB" id="A0A1Y3Y3M6"/>
<evidence type="ECO:0000256" key="5">
    <source>
        <dbReference type="SAM" id="Phobius"/>
    </source>
</evidence>
<sequence length="482" mass="49709">MNVDLFERARNAYRAGDYASAAQLFEACKDASEVSGEADHLRGNALMKLGYPREAAQAYARALEDAAYGKRGALLTNEGKALAAVGDAEGAVRCFTQALDDGSYATPYKAYLGLGRAQLELGHIAEAGTAFRQAAIDGANPAPASALALLGGCFVKLGRAQDAIESYRTALDFATPRDDVHSINAGLGEALAAANRPTEALEAFRAATADGLYELTPSEAAARDRAQATLDAAPSAGAMTRTDAAAPASTDFNAPVDPLDPLGKSGAFMPDPSDTGFFTLTESEMIQQDRQEMKIRRKHRHVGLKIFIAILILLLLALGGGAFAYTRGFGIPSQQDAITGLFNAVTDGSDAEAYLAPGLSDAARTQIVSSIPEGAEPTITNMDQSMTESTALVAVKLSMGATAEYDVTFARGANHIGWTVASIDLHRDSAVSSNASGTDGSADDAATDAESADTAATTDEAATDGSATTSEADADASSAAAA</sequence>
<evidence type="ECO:0000256" key="2">
    <source>
        <dbReference type="ARBA" id="ARBA00022803"/>
    </source>
</evidence>
<dbReference type="PROSITE" id="PS50005">
    <property type="entry name" value="TPR"/>
    <property type="match status" value="1"/>
</dbReference>
<feature type="compositionally biased region" description="Acidic residues" evidence="4">
    <location>
        <begin position="441"/>
        <end position="451"/>
    </location>
</feature>
<dbReference type="EMBL" id="NFIE01000007">
    <property type="protein sequence ID" value="OUN88930.1"/>
    <property type="molecule type" value="Genomic_DNA"/>
</dbReference>
<keyword evidence="5" id="KW-1133">Transmembrane helix</keyword>